<dbReference type="InterPro" id="IPR017923">
    <property type="entry name" value="TFIIS_N"/>
</dbReference>
<dbReference type="EMBL" id="CAUJNA010003841">
    <property type="protein sequence ID" value="CAJ1410818.1"/>
    <property type="molecule type" value="Genomic_DNA"/>
</dbReference>
<gene>
    <name evidence="11" type="ORF">EVOR1521_LOCUS31567</name>
</gene>
<dbReference type="Gene3D" id="2.20.25.10">
    <property type="match status" value="1"/>
</dbReference>
<dbReference type="InterPro" id="IPR035441">
    <property type="entry name" value="TFIIS/LEDGF_dom_sf"/>
</dbReference>
<dbReference type="Pfam" id="PF01096">
    <property type="entry name" value="Zn_ribbon_TFIIS"/>
    <property type="match status" value="1"/>
</dbReference>
<dbReference type="SUPFAM" id="SSF57783">
    <property type="entry name" value="Zinc beta-ribbon"/>
    <property type="match status" value="1"/>
</dbReference>
<evidence type="ECO:0000259" key="8">
    <source>
        <dbReference type="PROSITE" id="PS51133"/>
    </source>
</evidence>
<dbReference type="Pfam" id="PF08711">
    <property type="entry name" value="Med26"/>
    <property type="match status" value="1"/>
</dbReference>
<keyword evidence="12" id="KW-1185">Reference proteome</keyword>
<dbReference type="GO" id="GO:0003676">
    <property type="term" value="F:nucleic acid binding"/>
    <property type="evidence" value="ECO:0007669"/>
    <property type="project" value="InterPro"/>
</dbReference>
<dbReference type="InterPro" id="IPR035100">
    <property type="entry name" value="TF_IIS-typ"/>
</dbReference>
<keyword evidence="4 6" id="KW-0539">Nucleus</keyword>
<feature type="region of interest" description="Disordered" evidence="7">
    <location>
        <begin position="93"/>
        <end position="154"/>
    </location>
</feature>
<evidence type="ECO:0000256" key="7">
    <source>
        <dbReference type="SAM" id="MobiDB-lite"/>
    </source>
</evidence>
<reference evidence="11" key="1">
    <citation type="submission" date="2023-08" db="EMBL/GenBank/DDBJ databases">
        <authorList>
            <person name="Chen Y."/>
            <person name="Shah S."/>
            <person name="Dougan E. K."/>
            <person name="Thang M."/>
            <person name="Chan C."/>
        </authorList>
    </citation>
    <scope>NUCLEOTIDE SEQUENCE</scope>
</reference>
<dbReference type="CDD" id="cd13749">
    <property type="entry name" value="Zn-ribbon_TFIIS"/>
    <property type="match status" value="1"/>
</dbReference>
<protein>
    <submittedName>
        <fullName evidence="11">Uncharacterized protein</fullName>
    </submittedName>
</protein>
<evidence type="ECO:0000256" key="1">
    <source>
        <dbReference type="ARBA" id="ARBA00022723"/>
    </source>
</evidence>
<dbReference type="PANTHER" id="PTHR11477:SF0">
    <property type="entry name" value="IP08861P-RELATED"/>
    <property type="match status" value="1"/>
</dbReference>
<evidence type="ECO:0000259" key="10">
    <source>
        <dbReference type="PROSITE" id="PS51321"/>
    </source>
</evidence>
<dbReference type="PROSITE" id="PS00466">
    <property type="entry name" value="ZF_TFIIS_1"/>
    <property type="match status" value="1"/>
</dbReference>
<dbReference type="PROSITE" id="PS51321">
    <property type="entry name" value="TFIIS_CENTRAL"/>
    <property type="match status" value="1"/>
</dbReference>
<dbReference type="PROSITE" id="PS51133">
    <property type="entry name" value="ZF_TFIIS_2"/>
    <property type="match status" value="1"/>
</dbReference>
<sequence length="326" mass="36314">MECHDAQDETLTESVKRLKAVLDNSLGSKEEVLKALDQLQALGNLPTRILSETLVGKSLHGLAKAAADPEVKNKAKGLELAWRQAFKKRKASGDDLQLKRSNSTDEIFPEPGPGGAGVGGQSLSQDFDEEARLDRASSSMSLASQGDGKNDESYREKVRLKLVEALGKEEGEIEAKGGETQQSMRDPVRLAEDIEEELNKALPKKEAYMHQARSILFNLKDSRNSTFRFKVMVGFFSPNQLPSLTAEDMASDEKNDERRKHRQYAMEALDQGWALKNGQQLTTGMFTCGKCKGNKTTYFQMQTRSSDEPMTTFVTCLTCSNRWKFC</sequence>
<dbReference type="SUPFAM" id="SSF46942">
    <property type="entry name" value="Elongation factor TFIIS domain 2"/>
    <property type="match status" value="1"/>
</dbReference>
<dbReference type="SMART" id="SM00440">
    <property type="entry name" value="ZnF_C2C2"/>
    <property type="match status" value="1"/>
</dbReference>
<evidence type="ECO:0000256" key="4">
    <source>
        <dbReference type="ARBA" id="ARBA00023242"/>
    </source>
</evidence>
<feature type="domain" description="TFIIS-type" evidence="8">
    <location>
        <begin position="284"/>
        <end position="324"/>
    </location>
</feature>
<keyword evidence="1" id="KW-0479">Metal-binding</keyword>
<name>A0AA36JTA2_9DINO</name>
<evidence type="ECO:0000256" key="2">
    <source>
        <dbReference type="ARBA" id="ARBA00022771"/>
    </source>
</evidence>
<dbReference type="InterPro" id="IPR036575">
    <property type="entry name" value="TFIIS_cen_dom_sf"/>
</dbReference>
<dbReference type="GO" id="GO:0005634">
    <property type="term" value="C:nucleus"/>
    <property type="evidence" value="ECO:0007669"/>
    <property type="project" value="UniProtKB-SubCell"/>
</dbReference>
<evidence type="ECO:0000313" key="12">
    <source>
        <dbReference type="Proteomes" id="UP001178507"/>
    </source>
</evidence>
<dbReference type="PANTHER" id="PTHR11477">
    <property type="entry name" value="TRANSCRIPTION FACTOR S-II ZINC FINGER DOMAIN-CONTAINING PROTEIN"/>
    <property type="match status" value="1"/>
</dbReference>
<evidence type="ECO:0000259" key="9">
    <source>
        <dbReference type="PROSITE" id="PS51319"/>
    </source>
</evidence>
<dbReference type="InterPro" id="IPR001222">
    <property type="entry name" value="Znf_TFIIS"/>
</dbReference>
<dbReference type="Pfam" id="PF07500">
    <property type="entry name" value="TFIIS_M"/>
    <property type="match status" value="1"/>
</dbReference>
<comment type="caution">
    <text evidence="11">The sequence shown here is derived from an EMBL/GenBank/DDBJ whole genome shotgun (WGS) entry which is preliminary data.</text>
</comment>
<feature type="domain" description="TFIIS N-terminal" evidence="9">
    <location>
        <begin position="13"/>
        <end position="89"/>
    </location>
</feature>
<dbReference type="PROSITE" id="PS51319">
    <property type="entry name" value="TFIIS_N"/>
    <property type="match status" value="1"/>
</dbReference>
<dbReference type="Gene3D" id="1.20.930.10">
    <property type="entry name" value="Conserved domain common to transcription factors TFIIS, elongin A, CRSP70"/>
    <property type="match status" value="1"/>
</dbReference>
<dbReference type="AlphaFoldDB" id="A0AA36JTA2"/>
<proteinExistence type="predicted"/>
<dbReference type="SUPFAM" id="SSF47676">
    <property type="entry name" value="Conserved domain common to transcription factors TFIIS, elongin A, CRSP70"/>
    <property type="match status" value="1"/>
</dbReference>
<comment type="subcellular location">
    <subcellularLocation>
        <location evidence="6">Nucleus</location>
    </subcellularLocation>
</comment>
<dbReference type="Gene3D" id="1.10.472.30">
    <property type="entry name" value="Transcription elongation factor S-II, central domain"/>
    <property type="match status" value="1"/>
</dbReference>
<evidence type="ECO:0000256" key="3">
    <source>
        <dbReference type="ARBA" id="ARBA00022833"/>
    </source>
</evidence>
<dbReference type="GO" id="GO:0008270">
    <property type="term" value="F:zinc ion binding"/>
    <property type="evidence" value="ECO:0007669"/>
    <property type="project" value="UniProtKB-KW"/>
</dbReference>
<keyword evidence="3" id="KW-0862">Zinc</keyword>
<accession>A0AA36JTA2</accession>
<dbReference type="PIRSF" id="PIRSF006704">
    <property type="entry name" value="TF_IIS"/>
    <property type="match status" value="1"/>
</dbReference>
<organism evidence="11 12">
    <name type="scientific">Effrenium voratum</name>
    <dbReference type="NCBI Taxonomy" id="2562239"/>
    <lineage>
        <taxon>Eukaryota</taxon>
        <taxon>Sar</taxon>
        <taxon>Alveolata</taxon>
        <taxon>Dinophyceae</taxon>
        <taxon>Suessiales</taxon>
        <taxon>Symbiodiniaceae</taxon>
        <taxon>Effrenium</taxon>
    </lineage>
</organism>
<feature type="domain" description="TFIIS central" evidence="10">
    <location>
        <begin position="154"/>
        <end position="277"/>
    </location>
</feature>
<dbReference type="InterPro" id="IPR003618">
    <property type="entry name" value="TFIIS_cen_dom"/>
</dbReference>
<dbReference type="SMART" id="SM00510">
    <property type="entry name" value="TFS2M"/>
    <property type="match status" value="1"/>
</dbReference>
<evidence type="ECO:0000313" key="11">
    <source>
        <dbReference type="EMBL" id="CAJ1410818.1"/>
    </source>
</evidence>
<evidence type="ECO:0000256" key="6">
    <source>
        <dbReference type="PROSITE-ProRule" id="PRU00649"/>
    </source>
</evidence>
<dbReference type="Proteomes" id="UP001178507">
    <property type="component" value="Unassembled WGS sequence"/>
</dbReference>
<keyword evidence="2 5" id="KW-0863">Zinc-finger</keyword>
<dbReference type="GO" id="GO:0006351">
    <property type="term" value="P:DNA-templated transcription"/>
    <property type="evidence" value="ECO:0007669"/>
    <property type="project" value="InterPro"/>
</dbReference>
<evidence type="ECO:0000256" key="5">
    <source>
        <dbReference type="PROSITE-ProRule" id="PRU00472"/>
    </source>
</evidence>